<dbReference type="PANTHER" id="PTHR44757:SF2">
    <property type="entry name" value="BIOFILM ARCHITECTURE MAINTENANCE PROTEIN MBAA"/>
    <property type="match status" value="1"/>
</dbReference>
<dbReference type="InterPro" id="IPR052155">
    <property type="entry name" value="Biofilm_reg_signaling"/>
</dbReference>
<keyword evidence="1" id="KW-0472">Membrane</keyword>
<dbReference type="SUPFAM" id="SSF55785">
    <property type="entry name" value="PYP-like sensor domain (PAS domain)"/>
    <property type="match status" value="1"/>
</dbReference>
<protein>
    <submittedName>
        <fullName evidence="3">Diguanylate cyclase domain-containing protein</fullName>
        <ecNumber evidence="3">2.7.7.65</ecNumber>
    </submittedName>
</protein>
<dbReference type="SMART" id="SM00267">
    <property type="entry name" value="GGDEF"/>
    <property type="match status" value="1"/>
</dbReference>
<sequence>MNYLQEPIVKVDNLLTLQTNRSQRRFALMIGVILSLISMLSAPFARVQLLELQAYQPAIFSTVICFELITAYVLYSQFQVSRSPSVLFLFAGYLFSGGMSFMYLLTFPGLIVPGGMFHASPQTAPWLYLLWHMGFAVSIGLFLFMETKYKHVQLTSDQARKISLCTLAAVIAVVSGFTFITTYWQEWLPILLIKGKLTPLFIYGFGLFVVVTTLITLVWLYRMTRGSTVMSSWLCVALLASMLDVAVILYGGGRFSVGWYVAKWNTFVCANIVLSGMIYEFSKMYLNMTTLYQKNSEQNKIIEKMLESSQEAIVMCNQDGQVVFANRRFEQMFDRPLISGQQLADYCKKMKSSYGTLGELIQGYLEHRKPPFRERVTIVTSKWETRYYECYVNPIEKEEGGLLHGHLFAFGDRTDEERRANYDELTGLPNRRFLGERLLKTMERVKNKTGTFSVFFMDLDGFKQVNDKLGHTMGDRLLQEVAVILQMCVEDRGLCARWAGDEFIVLLEEIENNEQLAEVANRIILSIQELRFIDGFEINVTASIGVAIYPEDGSEGKMLLQHADQAMYEAKLRGKNRCCFYSASIAEAAASTTSE</sequence>
<dbReference type="InterPro" id="IPR043128">
    <property type="entry name" value="Rev_trsase/Diguanyl_cyclase"/>
</dbReference>
<feature type="transmembrane region" description="Helical" evidence="1">
    <location>
        <begin position="164"/>
        <end position="184"/>
    </location>
</feature>
<dbReference type="PANTHER" id="PTHR44757">
    <property type="entry name" value="DIGUANYLATE CYCLASE DGCP"/>
    <property type="match status" value="1"/>
</dbReference>
<reference evidence="4" key="1">
    <citation type="journal article" date="2019" name="Int. J. Syst. Evol. Microbiol.">
        <title>The Global Catalogue of Microorganisms (GCM) 10K type strain sequencing project: providing services to taxonomists for standard genome sequencing and annotation.</title>
        <authorList>
            <consortium name="The Broad Institute Genomics Platform"/>
            <consortium name="The Broad Institute Genome Sequencing Center for Infectious Disease"/>
            <person name="Wu L."/>
            <person name="Ma J."/>
        </authorList>
    </citation>
    <scope>NUCLEOTIDE SEQUENCE [LARGE SCALE GENOMIC DNA]</scope>
    <source>
        <strain evidence="4">KCTC 3950</strain>
    </source>
</reference>
<evidence type="ECO:0000313" key="3">
    <source>
        <dbReference type="EMBL" id="MFD2615302.1"/>
    </source>
</evidence>
<feature type="transmembrane region" description="Helical" evidence="1">
    <location>
        <begin position="126"/>
        <end position="144"/>
    </location>
</feature>
<evidence type="ECO:0000256" key="1">
    <source>
        <dbReference type="SAM" id="Phobius"/>
    </source>
</evidence>
<keyword evidence="1" id="KW-0812">Transmembrane</keyword>
<feature type="domain" description="GGDEF" evidence="2">
    <location>
        <begin position="450"/>
        <end position="583"/>
    </location>
</feature>
<dbReference type="RefSeq" id="WP_377607065.1">
    <property type="nucleotide sequence ID" value="NZ_JBHUME010000019.1"/>
</dbReference>
<feature type="transmembrane region" description="Helical" evidence="1">
    <location>
        <begin position="87"/>
        <end position="106"/>
    </location>
</feature>
<dbReference type="Pfam" id="PF08448">
    <property type="entry name" value="PAS_4"/>
    <property type="match status" value="1"/>
</dbReference>
<organism evidence="3 4">
    <name type="scientific">Paenibacillus gansuensis</name>
    <dbReference type="NCBI Taxonomy" id="306542"/>
    <lineage>
        <taxon>Bacteria</taxon>
        <taxon>Bacillati</taxon>
        <taxon>Bacillota</taxon>
        <taxon>Bacilli</taxon>
        <taxon>Bacillales</taxon>
        <taxon>Paenibacillaceae</taxon>
        <taxon>Paenibacillus</taxon>
    </lineage>
</organism>
<keyword evidence="3" id="KW-0808">Transferase</keyword>
<dbReference type="CDD" id="cd01949">
    <property type="entry name" value="GGDEF"/>
    <property type="match status" value="1"/>
</dbReference>
<dbReference type="EMBL" id="JBHUME010000019">
    <property type="protein sequence ID" value="MFD2615302.1"/>
    <property type="molecule type" value="Genomic_DNA"/>
</dbReference>
<evidence type="ECO:0000313" key="4">
    <source>
        <dbReference type="Proteomes" id="UP001597541"/>
    </source>
</evidence>
<comment type="caution">
    <text evidence="3">The sequence shown here is derived from an EMBL/GenBank/DDBJ whole genome shotgun (WGS) entry which is preliminary data.</text>
</comment>
<name>A0ABW5PIN1_9BACL</name>
<feature type="transmembrane region" description="Helical" evidence="1">
    <location>
        <begin position="200"/>
        <end position="221"/>
    </location>
</feature>
<dbReference type="InterPro" id="IPR013656">
    <property type="entry name" value="PAS_4"/>
</dbReference>
<dbReference type="InterPro" id="IPR029787">
    <property type="entry name" value="Nucleotide_cyclase"/>
</dbReference>
<dbReference type="Pfam" id="PF00990">
    <property type="entry name" value="GGDEF"/>
    <property type="match status" value="1"/>
</dbReference>
<dbReference type="InterPro" id="IPR035965">
    <property type="entry name" value="PAS-like_dom_sf"/>
</dbReference>
<gene>
    <name evidence="3" type="ORF">ACFSUF_23145</name>
</gene>
<keyword evidence="1" id="KW-1133">Transmembrane helix</keyword>
<feature type="transmembrane region" description="Helical" evidence="1">
    <location>
        <begin position="257"/>
        <end position="279"/>
    </location>
</feature>
<proteinExistence type="predicted"/>
<dbReference type="Gene3D" id="3.30.450.20">
    <property type="entry name" value="PAS domain"/>
    <property type="match status" value="1"/>
</dbReference>
<keyword evidence="4" id="KW-1185">Reference proteome</keyword>
<feature type="transmembrane region" description="Helical" evidence="1">
    <location>
        <begin position="57"/>
        <end position="75"/>
    </location>
</feature>
<dbReference type="Gene3D" id="3.30.70.270">
    <property type="match status" value="1"/>
</dbReference>
<feature type="transmembrane region" description="Helical" evidence="1">
    <location>
        <begin position="233"/>
        <end position="251"/>
    </location>
</feature>
<dbReference type="InterPro" id="IPR033424">
    <property type="entry name" value="MASE4"/>
</dbReference>
<evidence type="ECO:0000259" key="2">
    <source>
        <dbReference type="PROSITE" id="PS50887"/>
    </source>
</evidence>
<accession>A0ABW5PIN1</accession>
<dbReference type="GO" id="GO:0052621">
    <property type="term" value="F:diguanylate cyclase activity"/>
    <property type="evidence" value="ECO:0007669"/>
    <property type="project" value="UniProtKB-EC"/>
</dbReference>
<keyword evidence="3" id="KW-0548">Nucleotidyltransferase</keyword>
<dbReference type="Pfam" id="PF17158">
    <property type="entry name" value="MASE4"/>
    <property type="match status" value="1"/>
</dbReference>
<dbReference type="EC" id="2.7.7.65" evidence="3"/>
<dbReference type="NCBIfam" id="TIGR00254">
    <property type="entry name" value="GGDEF"/>
    <property type="match status" value="1"/>
</dbReference>
<dbReference type="SUPFAM" id="SSF55073">
    <property type="entry name" value="Nucleotide cyclase"/>
    <property type="match status" value="1"/>
</dbReference>
<feature type="transmembrane region" description="Helical" evidence="1">
    <location>
        <begin position="26"/>
        <end position="45"/>
    </location>
</feature>
<dbReference type="PROSITE" id="PS50887">
    <property type="entry name" value="GGDEF"/>
    <property type="match status" value="1"/>
</dbReference>
<dbReference type="InterPro" id="IPR000160">
    <property type="entry name" value="GGDEF_dom"/>
</dbReference>
<dbReference type="Proteomes" id="UP001597541">
    <property type="component" value="Unassembled WGS sequence"/>
</dbReference>